<dbReference type="GO" id="GO:0005506">
    <property type="term" value="F:iron ion binding"/>
    <property type="evidence" value="ECO:0007669"/>
    <property type="project" value="InterPro"/>
</dbReference>
<evidence type="ECO:0008006" key="9">
    <source>
        <dbReference type="Google" id="ProtNLM"/>
    </source>
</evidence>
<dbReference type="InterPro" id="IPR036396">
    <property type="entry name" value="Cyt_P450_sf"/>
</dbReference>
<keyword evidence="3" id="KW-0479">Metal-binding</keyword>
<evidence type="ECO:0000313" key="7">
    <source>
        <dbReference type="EMBL" id="GKZ25839.1"/>
    </source>
</evidence>
<evidence type="ECO:0000256" key="6">
    <source>
        <dbReference type="ARBA" id="ARBA00023033"/>
    </source>
</evidence>
<comment type="caution">
    <text evidence="7">The sequence shown here is derived from an EMBL/GenBank/DDBJ whole genome shotgun (WGS) entry which is preliminary data.</text>
</comment>
<comment type="similarity">
    <text evidence="2">Belongs to the cytochrome P450 family.</text>
</comment>
<organism evidence="7 8">
    <name type="scientific">Aspergillus brasiliensis</name>
    <dbReference type="NCBI Taxonomy" id="319629"/>
    <lineage>
        <taxon>Eukaryota</taxon>
        <taxon>Fungi</taxon>
        <taxon>Dikarya</taxon>
        <taxon>Ascomycota</taxon>
        <taxon>Pezizomycotina</taxon>
        <taxon>Eurotiomycetes</taxon>
        <taxon>Eurotiomycetidae</taxon>
        <taxon>Eurotiales</taxon>
        <taxon>Aspergillaceae</taxon>
        <taxon>Aspergillus</taxon>
        <taxon>Aspergillus subgen. Circumdati</taxon>
    </lineage>
</organism>
<reference evidence="7" key="1">
    <citation type="submission" date="2022-07" db="EMBL/GenBank/DDBJ databases">
        <title>Taxonomy of Aspergillus series Nigri: significant species reduction supported by multi-species coalescent approaches.</title>
        <authorList>
            <person name="Bian C."/>
            <person name="Kusuya Y."/>
            <person name="Sklenar F."/>
            <person name="D'hooge E."/>
            <person name="Yaguchi T."/>
            <person name="Takahashi H."/>
            <person name="Hubka V."/>
        </authorList>
    </citation>
    <scope>NUCLEOTIDE SEQUENCE</scope>
    <source>
        <strain evidence="7">CBS 733.88</strain>
    </source>
</reference>
<dbReference type="Pfam" id="PF00067">
    <property type="entry name" value="p450"/>
    <property type="match status" value="1"/>
</dbReference>
<dbReference type="CDD" id="cd11041">
    <property type="entry name" value="CYP503A1-like"/>
    <property type="match status" value="1"/>
</dbReference>
<accession>A0A9W5Z027</accession>
<dbReference type="Proteomes" id="UP001143548">
    <property type="component" value="Unassembled WGS sequence"/>
</dbReference>
<keyword evidence="4" id="KW-0560">Oxidoreductase</keyword>
<dbReference type="EMBL" id="BROQ01000124">
    <property type="protein sequence ID" value="GKZ25839.1"/>
    <property type="molecule type" value="Genomic_DNA"/>
</dbReference>
<protein>
    <recommendedName>
        <fullName evidence="9">Cytochrome P450</fullName>
    </recommendedName>
</protein>
<gene>
    <name evidence="7" type="ORF">AbraCBS73388_001650</name>
</gene>
<dbReference type="GO" id="GO:0004497">
    <property type="term" value="F:monooxygenase activity"/>
    <property type="evidence" value="ECO:0007669"/>
    <property type="project" value="UniProtKB-KW"/>
</dbReference>
<dbReference type="GO" id="GO:0016705">
    <property type="term" value="F:oxidoreductase activity, acting on paired donors, with incorporation or reduction of molecular oxygen"/>
    <property type="evidence" value="ECO:0007669"/>
    <property type="project" value="InterPro"/>
</dbReference>
<comment type="cofactor">
    <cofactor evidence="1">
        <name>heme</name>
        <dbReference type="ChEBI" id="CHEBI:30413"/>
    </cofactor>
</comment>
<keyword evidence="6" id="KW-0503">Monooxygenase</keyword>
<keyword evidence="5" id="KW-0408">Iron</keyword>
<dbReference type="PANTHER" id="PTHR46206">
    <property type="entry name" value="CYTOCHROME P450"/>
    <property type="match status" value="1"/>
</dbReference>
<dbReference type="Gene3D" id="1.10.630.10">
    <property type="entry name" value="Cytochrome P450"/>
    <property type="match status" value="1"/>
</dbReference>
<evidence type="ECO:0000256" key="2">
    <source>
        <dbReference type="ARBA" id="ARBA00010617"/>
    </source>
</evidence>
<dbReference type="AlphaFoldDB" id="A0A9W5Z027"/>
<evidence type="ECO:0000256" key="3">
    <source>
        <dbReference type="ARBA" id="ARBA00022723"/>
    </source>
</evidence>
<dbReference type="SUPFAM" id="SSF48264">
    <property type="entry name" value="Cytochrome P450"/>
    <property type="match status" value="1"/>
</dbReference>
<proteinExistence type="inferred from homology"/>
<name>A0A9W5Z027_9EURO</name>
<evidence type="ECO:0000256" key="4">
    <source>
        <dbReference type="ARBA" id="ARBA00023002"/>
    </source>
</evidence>
<dbReference type="GO" id="GO:0020037">
    <property type="term" value="F:heme binding"/>
    <property type="evidence" value="ECO:0007669"/>
    <property type="project" value="InterPro"/>
</dbReference>
<evidence type="ECO:0000256" key="1">
    <source>
        <dbReference type="ARBA" id="ARBA00001971"/>
    </source>
</evidence>
<dbReference type="InterPro" id="IPR001128">
    <property type="entry name" value="Cyt_P450"/>
</dbReference>
<evidence type="ECO:0000256" key="5">
    <source>
        <dbReference type="ARBA" id="ARBA00023004"/>
    </source>
</evidence>
<evidence type="ECO:0000313" key="8">
    <source>
        <dbReference type="Proteomes" id="UP001143548"/>
    </source>
</evidence>
<sequence length="325" mass="37492">MSKALAWSRTRTRSTDHYFPSFIEELEYSFAQEVGNKIHTHDGWNEFDCFTISRRLIMGLVAKLLIGNECRNPATIDLFCDYTAEMLVGGPYIRGFPDFLKPVIARSSRVVKLSNQMQKLFLDLIKKREDKSEKTAKEDQQPEDLTSWFWSWSQQEPNSSLTDLDIAQLLAANTFGASFNTTVVLVQCLCELATRPEYIGPLRDEIISTIRTYDNTWTKDGIDSMKKLDSFIKETHRYNCFDYAGTPRVVKKDFAFKNGLRIPKGTVVFTPNAPMLFDKEYIQDPHVFDGFRFYDLACGSKTPEAFRYTSTNSRYLQFGDGKHVW</sequence>
<dbReference type="GO" id="GO:0019748">
    <property type="term" value="P:secondary metabolic process"/>
    <property type="evidence" value="ECO:0007669"/>
    <property type="project" value="UniProtKB-ARBA"/>
</dbReference>